<evidence type="ECO:0000313" key="12">
    <source>
        <dbReference type="EMBL" id="KKS56773.1"/>
    </source>
</evidence>
<comment type="caution">
    <text evidence="12">The sequence shown here is derived from an EMBL/GenBank/DDBJ whole genome shotgun (WGS) entry which is preliminary data.</text>
</comment>
<dbReference type="PANTHER" id="PTHR21581">
    <property type="entry name" value="D-ALANYL-D-ALANINE CARBOXYPEPTIDASE"/>
    <property type="match status" value="1"/>
</dbReference>
<keyword evidence="12" id="KW-0645">Protease</keyword>
<protein>
    <submittedName>
        <fullName evidence="12">Serine-type D-Ala-D-Ala carboxypeptidase</fullName>
    </submittedName>
</protein>
<dbReference type="AlphaFoldDB" id="A0A0G1D432"/>
<keyword evidence="5" id="KW-0573">Peptidoglycan synthesis</keyword>
<evidence type="ECO:0000256" key="6">
    <source>
        <dbReference type="ARBA" id="ARBA00023316"/>
    </source>
</evidence>
<evidence type="ECO:0000256" key="1">
    <source>
        <dbReference type="ARBA" id="ARBA00007164"/>
    </source>
</evidence>
<gene>
    <name evidence="12" type="ORF">UV20_C0006G0056</name>
</gene>
<evidence type="ECO:0000313" key="13">
    <source>
        <dbReference type="Proteomes" id="UP000034837"/>
    </source>
</evidence>
<dbReference type="GO" id="GO:0071555">
    <property type="term" value="P:cell wall organization"/>
    <property type="evidence" value="ECO:0007669"/>
    <property type="project" value="UniProtKB-KW"/>
</dbReference>
<name>A0A0G1D432_9BACT</name>
<feature type="active site" description="Acyl-ester intermediate" evidence="7">
    <location>
        <position position="114"/>
    </location>
</feature>
<dbReference type="EMBL" id="LCDO01000006">
    <property type="protein sequence ID" value="KKS56773.1"/>
    <property type="molecule type" value="Genomic_DNA"/>
</dbReference>
<dbReference type="InterPro" id="IPR018044">
    <property type="entry name" value="Peptidase_S11"/>
</dbReference>
<accession>A0A0G1D432</accession>
<dbReference type="InterPro" id="IPR012338">
    <property type="entry name" value="Beta-lactam/transpept-like"/>
</dbReference>
<sequence length="350" mass="39307">MFLNSLIVRLVVSKLILSLGYGGFLFYQPMIFSQPLVLNKENVQALILEKQKNNQIFVIRGLPLSFDKLKLIPRLRQEAKFSLKLSAQSYAVIDENTEALLAKQAENIPRSIGSLSKLMTALVFLEGNPNWEKQIIIEKSDEREGKVCILAGEKITIKNLFYASLVESCNTATIALARSGGLTLEEFAKKMNQKAINLGLKTSYFAEPTGLNSHNYSSAREVAVLLKNALKDEFISRAVLQKTYDMDVVNTLGSTVKRRLINTDELLSNDFKNSNIRAVVGAKTGFIEEAGYCFAVMTENKNTQRIVTVVLGAESHYRRFSEAKELAEWVYKSYLWPGQEGFEKLSQNIP</sequence>
<evidence type="ECO:0000256" key="9">
    <source>
        <dbReference type="RuleBase" id="RU004016"/>
    </source>
</evidence>
<feature type="binding site" evidence="8">
    <location>
        <position position="283"/>
    </location>
    <ligand>
        <name>substrate</name>
    </ligand>
</feature>
<keyword evidence="4" id="KW-0133">Cell shape</keyword>
<keyword evidence="10" id="KW-1133">Transmembrane helix</keyword>
<feature type="active site" evidence="7">
    <location>
        <position position="168"/>
    </location>
</feature>
<dbReference type="GO" id="GO:0009252">
    <property type="term" value="P:peptidoglycan biosynthetic process"/>
    <property type="evidence" value="ECO:0007669"/>
    <property type="project" value="UniProtKB-KW"/>
</dbReference>
<reference evidence="12 13" key="1">
    <citation type="journal article" date="2015" name="Nature">
        <title>rRNA introns, odd ribosomes, and small enigmatic genomes across a large radiation of phyla.</title>
        <authorList>
            <person name="Brown C.T."/>
            <person name="Hug L.A."/>
            <person name="Thomas B.C."/>
            <person name="Sharon I."/>
            <person name="Castelle C.J."/>
            <person name="Singh A."/>
            <person name="Wilkins M.J."/>
            <person name="Williams K.H."/>
            <person name="Banfield J.F."/>
        </authorList>
    </citation>
    <scope>NUCLEOTIDE SEQUENCE [LARGE SCALE GENOMIC DNA]</scope>
</reference>
<dbReference type="Proteomes" id="UP000034837">
    <property type="component" value="Unassembled WGS sequence"/>
</dbReference>
<dbReference type="PATRIC" id="fig|1619039.3.peg.808"/>
<keyword evidence="2" id="KW-0732">Signal</keyword>
<keyword evidence="10" id="KW-0472">Membrane</keyword>
<evidence type="ECO:0000256" key="8">
    <source>
        <dbReference type="PIRSR" id="PIRSR618044-2"/>
    </source>
</evidence>
<keyword evidence="6" id="KW-0961">Cell wall biogenesis/degradation</keyword>
<dbReference type="GO" id="GO:0009002">
    <property type="term" value="F:serine-type D-Ala-D-Ala carboxypeptidase activity"/>
    <property type="evidence" value="ECO:0007669"/>
    <property type="project" value="InterPro"/>
</dbReference>
<dbReference type="GO" id="GO:0006508">
    <property type="term" value="P:proteolysis"/>
    <property type="evidence" value="ECO:0007669"/>
    <property type="project" value="InterPro"/>
</dbReference>
<proteinExistence type="inferred from homology"/>
<keyword evidence="10" id="KW-0812">Transmembrane</keyword>
<dbReference type="Gene3D" id="3.40.710.10">
    <property type="entry name" value="DD-peptidase/beta-lactamase superfamily"/>
    <property type="match status" value="1"/>
</dbReference>
<dbReference type="SUPFAM" id="SSF56601">
    <property type="entry name" value="beta-lactamase/transpeptidase-like"/>
    <property type="match status" value="1"/>
</dbReference>
<dbReference type="PANTHER" id="PTHR21581:SF6">
    <property type="entry name" value="TRAFFICKING PROTEIN PARTICLE COMPLEX SUBUNIT 12"/>
    <property type="match status" value="1"/>
</dbReference>
<dbReference type="PRINTS" id="PR00725">
    <property type="entry name" value="DADACBPTASE1"/>
</dbReference>
<feature type="transmembrane region" description="Helical" evidence="10">
    <location>
        <begin position="6"/>
        <end position="27"/>
    </location>
</feature>
<evidence type="ECO:0000256" key="7">
    <source>
        <dbReference type="PIRSR" id="PIRSR618044-1"/>
    </source>
</evidence>
<evidence type="ECO:0000259" key="11">
    <source>
        <dbReference type="Pfam" id="PF00768"/>
    </source>
</evidence>
<evidence type="ECO:0000256" key="2">
    <source>
        <dbReference type="ARBA" id="ARBA00022729"/>
    </source>
</evidence>
<organism evidence="12 13">
    <name type="scientific">Candidatus Magasanikbacteria bacterium GW2011_GWA2_42_32</name>
    <dbReference type="NCBI Taxonomy" id="1619039"/>
    <lineage>
        <taxon>Bacteria</taxon>
        <taxon>Candidatus Magasanikiibacteriota</taxon>
    </lineage>
</organism>
<keyword evidence="3" id="KW-0378">Hydrolase</keyword>
<keyword evidence="12" id="KW-0121">Carboxypeptidase</keyword>
<feature type="active site" description="Proton acceptor" evidence="7">
    <location>
        <position position="117"/>
    </location>
</feature>
<evidence type="ECO:0000256" key="3">
    <source>
        <dbReference type="ARBA" id="ARBA00022801"/>
    </source>
</evidence>
<evidence type="ECO:0000256" key="10">
    <source>
        <dbReference type="SAM" id="Phobius"/>
    </source>
</evidence>
<dbReference type="GO" id="GO:0008360">
    <property type="term" value="P:regulation of cell shape"/>
    <property type="evidence" value="ECO:0007669"/>
    <property type="project" value="UniProtKB-KW"/>
</dbReference>
<evidence type="ECO:0000256" key="4">
    <source>
        <dbReference type="ARBA" id="ARBA00022960"/>
    </source>
</evidence>
<dbReference type="InterPro" id="IPR001967">
    <property type="entry name" value="Peptidase_S11_N"/>
</dbReference>
<comment type="similarity">
    <text evidence="1 9">Belongs to the peptidase S11 family.</text>
</comment>
<feature type="domain" description="Peptidase S11 D-alanyl-D-alanine carboxypeptidase A N-terminal" evidence="11">
    <location>
        <begin position="84"/>
        <end position="314"/>
    </location>
</feature>
<evidence type="ECO:0000256" key="5">
    <source>
        <dbReference type="ARBA" id="ARBA00022984"/>
    </source>
</evidence>
<dbReference type="Pfam" id="PF00768">
    <property type="entry name" value="Peptidase_S11"/>
    <property type="match status" value="1"/>
</dbReference>